<dbReference type="PANTHER" id="PTHR42701">
    <property type="entry name" value="IMIDAZOLE GLYCEROL PHOSPHATE SYNTHASE SUBUNIT HISH"/>
    <property type="match status" value="1"/>
</dbReference>
<evidence type="ECO:0000256" key="6">
    <source>
        <dbReference type="ARBA" id="ARBA00023102"/>
    </source>
</evidence>
<keyword evidence="4" id="KW-0378">Hydrolase</keyword>
<sequence length="206" mass="22796">MKVNILDIGSGNIRSIKNWIEKANVPTQVVSQVSDIKSDLLILPGVGSAGSYMQRLKAGQFDQAILEHVDKGGRLLGICLGFQIMTNYSEEDNHVEGLGLIDGYVERLSGNISHNGWEPIYMRKDAMNSQSFNSQYQLTQKKVLDGRVFYNHEYGVINQESGLFSVPVSTSLSQYSGLLVKDNIIGIQFHPEKSQVSGSELISMIL</sequence>
<dbReference type="InterPro" id="IPR010139">
    <property type="entry name" value="Imidazole-glycPsynth_HisH"/>
</dbReference>
<evidence type="ECO:0000256" key="8">
    <source>
        <dbReference type="ARBA" id="ARBA00047838"/>
    </source>
</evidence>
<dbReference type="InterPro" id="IPR017926">
    <property type="entry name" value="GATASE"/>
</dbReference>
<name>A0ABV4NAA0_9VIBR</name>
<dbReference type="EC" id="4.3.2.10" evidence="11"/>
<evidence type="ECO:0000256" key="5">
    <source>
        <dbReference type="ARBA" id="ARBA00022962"/>
    </source>
</evidence>
<protein>
    <submittedName>
        <fullName evidence="11">Imidazole glycerol phosphate synthase subunit HisH</fullName>
        <ecNumber evidence="11">4.3.2.10</ecNumber>
    </submittedName>
</protein>
<dbReference type="PANTHER" id="PTHR42701:SF1">
    <property type="entry name" value="IMIDAZOLE GLYCEROL PHOSPHATE SYNTHASE SUBUNIT HISH"/>
    <property type="match status" value="1"/>
</dbReference>
<evidence type="ECO:0000256" key="1">
    <source>
        <dbReference type="ARBA" id="ARBA00005091"/>
    </source>
</evidence>
<keyword evidence="6" id="KW-0368">Histidine biosynthesis</keyword>
<keyword evidence="7 11" id="KW-0456">Lyase</keyword>
<gene>
    <name evidence="11" type="primary">hisH</name>
    <name evidence="11" type="ORF">AB4566_08225</name>
</gene>
<dbReference type="NCBIfam" id="TIGR01855">
    <property type="entry name" value="IMP_synth_hisH"/>
    <property type="match status" value="1"/>
</dbReference>
<keyword evidence="3" id="KW-0028">Amino-acid biosynthesis</keyword>
<dbReference type="PROSITE" id="PS51273">
    <property type="entry name" value="GATASE_TYPE_1"/>
    <property type="match status" value="1"/>
</dbReference>
<accession>A0ABV4NAA0</accession>
<evidence type="ECO:0000256" key="9">
    <source>
        <dbReference type="ARBA" id="ARBA00049534"/>
    </source>
</evidence>
<comment type="subunit">
    <text evidence="2">Heterodimer of HisH and HisF.</text>
</comment>
<dbReference type="Gene3D" id="3.40.50.880">
    <property type="match status" value="1"/>
</dbReference>
<evidence type="ECO:0000256" key="4">
    <source>
        <dbReference type="ARBA" id="ARBA00022801"/>
    </source>
</evidence>
<comment type="pathway">
    <text evidence="1">Amino-acid biosynthesis; L-histidine biosynthesis; L-histidine from 5-phospho-alpha-D-ribose 1-diphosphate: step 5/9.</text>
</comment>
<dbReference type="PIRSF" id="PIRSF000495">
    <property type="entry name" value="Amidotransf_hisH"/>
    <property type="match status" value="1"/>
</dbReference>
<comment type="caution">
    <text evidence="11">The sequence shown here is derived from an EMBL/GenBank/DDBJ whole genome shotgun (WGS) entry which is preliminary data.</text>
</comment>
<dbReference type="Proteomes" id="UP001570417">
    <property type="component" value="Unassembled WGS sequence"/>
</dbReference>
<evidence type="ECO:0000259" key="10">
    <source>
        <dbReference type="Pfam" id="PF00117"/>
    </source>
</evidence>
<dbReference type="EMBL" id="JBFRUW010000022">
    <property type="protein sequence ID" value="MFA0568261.1"/>
    <property type="molecule type" value="Genomic_DNA"/>
</dbReference>
<evidence type="ECO:0000256" key="7">
    <source>
        <dbReference type="ARBA" id="ARBA00023239"/>
    </source>
</evidence>
<dbReference type="InterPro" id="IPR029062">
    <property type="entry name" value="Class_I_gatase-like"/>
</dbReference>
<keyword evidence="12" id="KW-1185">Reference proteome</keyword>
<comment type="catalytic activity">
    <reaction evidence="9">
        <text>L-glutamine + H2O = L-glutamate + NH4(+)</text>
        <dbReference type="Rhea" id="RHEA:15889"/>
        <dbReference type="ChEBI" id="CHEBI:15377"/>
        <dbReference type="ChEBI" id="CHEBI:28938"/>
        <dbReference type="ChEBI" id="CHEBI:29985"/>
        <dbReference type="ChEBI" id="CHEBI:58359"/>
        <dbReference type="EC" id="3.5.1.2"/>
    </reaction>
</comment>
<comment type="catalytic activity">
    <reaction evidence="8">
        <text>5-[(5-phospho-1-deoxy-D-ribulos-1-ylimino)methylamino]-1-(5-phospho-beta-D-ribosyl)imidazole-4-carboxamide + L-glutamine = D-erythro-1-(imidazol-4-yl)glycerol 3-phosphate + 5-amino-1-(5-phospho-beta-D-ribosyl)imidazole-4-carboxamide + L-glutamate + H(+)</text>
        <dbReference type="Rhea" id="RHEA:24793"/>
        <dbReference type="ChEBI" id="CHEBI:15378"/>
        <dbReference type="ChEBI" id="CHEBI:29985"/>
        <dbReference type="ChEBI" id="CHEBI:58278"/>
        <dbReference type="ChEBI" id="CHEBI:58359"/>
        <dbReference type="ChEBI" id="CHEBI:58475"/>
        <dbReference type="ChEBI" id="CHEBI:58525"/>
        <dbReference type="EC" id="4.3.2.10"/>
    </reaction>
</comment>
<evidence type="ECO:0000313" key="11">
    <source>
        <dbReference type="EMBL" id="MFA0568261.1"/>
    </source>
</evidence>
<evidence type="ECO:0000256" key="2">
    <source>
        <dbReference type="ARBA" id="ARBA00011152"/>
    </source>
</evidence>
<reference evidence="11 12" key="1">
    <citation type="journal article" date="2024" name="ISME J.">
        <title>Tailless and filamentous prophages are predominant in marine Vibrio.</title>
        <authorList>
            <person name="Steensen K."/>
            <person name="Seneca J."/>
            <person name="Bartlau N."/>
            <person name="Yu X.A."/>
            <person name="Hussain F.A."/>
            <person name="Polz M.F."/>
        </authorList>
    </citation>
    <scope>NUCLEOTIDE SEQUENCE [LARGE SCALE GENOMIC DNA]</scope>
    <source>
        <strain evidence="11 12">10N.222.51.A1</strain>
    </source>
</reference>
<dbReference type="SUPFAM" id="SSF52317">
    <property type="entry name" value="Class I glutamine amidotransferase-like"/>
    <property type="match status" value="1"/>
</dbReference>
<organism evidence="11 12">
    <name type="scientific">Vibrio gallaecicus</name>
    <dbReference type="NCBI Taxonomy" id="552386"/>
    <lineage>
        <taxon>Bacteria</taxon>
        <taxon>Pseudomonadati</taxon>
        <taxon>Pseudomonadota</taxon>
        <taxon>Gammaproteobacteria</taxon>
        <taxon>Vibrionales</taxon>
        <taxon>Vibrionaceae</taxon>
        <taxon>Vibrio</taxon>
    </lineage>
</organism>
<evidence type="ECO:0000313" key="12">
    <source>
        <dbReference type="Proteomes" id="UP001570417"/>
    </source>
</evidence>
<evidence type="ECO:0000256" key="3">
    <source>
        <dbReference type="ARBA" id="ARBA00022605"/>
    </source>
</evidence>
<dbReference type="GO" id="GO:0016829">
    <property type="term" value="F:lyase activity"/>
    <property type="evidence" value="ECO:0007669"/>
    <property type="project" value="UniProtKB-KW"/>
</dbReference>
<keyword evidence="5" id="KW-0315">Glutamine amidotransferase</keyword>
<dbReference type="Pfam" id="PF00117">
    <property type="entry name" value="GATase"/>
    <property type="match status" value="1"/>
</dbReference>
<dbReference type="RefSeq" id="WP_273295936.1">
    <property type="nucleotide sequence ID" value="NZ_JBFRUW010000022.1"/>
</dbReference>
<feature type="domain" description="Glutamine amidotransferase" evidence="10">
    <location>
        <begin position="5"/>
        <end position="195"/>
    </location>
</feature>
<proteinExistence type="predicted"/>